<gene>
    <name evidence="7" type="ORF">MNBD_NITROSPINAE02-548</name>
</gene>
<dbReference type="GO" id="GO:0022625">
    <property type="term" value="C:cytosolic large ribosomal subunit"/>
    <property type="evidence" value="ECO:0007669"/>
    <property type="project" value="TreeGrafter"/>
</dbReference>
<dbReference type="GO" id="GO:0003735">
    <property type="term" value="F:structural constituent of ribosome"/>
    <property type="evidence" value="ECO:0007669"/>
    <property type="project" value="InterPro"/>
</dbReference>
<keyword evidence="2" id="KW-0699">rRNA-binding</keyword>
<feature type="domain" description="Large ribosomal subunit protein uL6 alpha-beta" evidence="6">
    <location>
        <begin position="11"/>
        <end position="82"/>
    </location>
</feature>
<dbReference type="InterPro" id="IPR019906">
    <property type="entry name" value="Ribosomal_uL6_bac-type"/>
</dbReference>
<accession>A0A3B1CM68</accession>
<keyword evidence="5" id="KW-0687">Ribonucleoprotein</keyword>
<reference evidence="7" key="1">
    <citation type="submission" date="2018-06" db="EMBL/GenBank/DDBJ databases">
        <authorList>
            <person name="Zhirakovskaya E."/>
        </authorList>
    </citation>
    <scope>NUCLEOTIDE SEQUENCE</scope>
</reference>
<dbReference type="InterPro" id="IPR036789">
    <property type="entry name" value="Ribosomal_uL6-like_a/b-dom_sf"/>
</dbReference>
<sequence length="179" mass="19720">MSRIGKQPIVVPSGVEIKINGSTVWVKGKLGVLERTFTPAMSMKMDDGKINVSRPDDSRQNRALHGLTRSLISNMVIGVSEGFKKQLKIEGVGYRVMKKGKTLEFSLGYSHPIKLNPPDGIDFEVEGTTGLTVLGIDKALVGQVAANIRKYRKPEPYKGKGIRYLGEHVRRKAGKTMVK</sequence>
<protein>
    <submittedName>
        <fullName evidence="7">LSU ribosomal protein L6p (L9e)</fullName>
    </submittedName>
</protein>
<dbReference type="EMBL" id="UOGE01000027">
    <property type="protein sequence ID" value="VAX17817.1"/>
    <property type="molecule type" value="Genomic_DNA"/>
</dbReference>
<dbReference type="FunFam" id="3.90.930.12:FF:000001">
    <property type="entry name" value="50S ribosomal protein L6"/>
    <property type="match status" value="1"/>
</dbReference>
<evidence type="ECO:0000259" key="6">
    <source>
        <dbReference type="Pfam" id="PF00347"/>
    </source>
</evidence>
<dbReference type="PRINTS" id="PR00059">
    <property type="entry name" value="RIBOSOMALL6"/>
</dbReference>
<dbReference type="PANTHER" id="PTHR11655">
    <property type="entry name" value="60S/50S RIBOSOMAL PROTEIN L6/L9"/>
    <property type="match status" value="1"/>
</dbReference>
<keyword evidence="4 7" id="KW-0689">Ribosomal protein</keyword>
<evidence type="ECO:0000256" key="4">
    <source>
        <dbReference type="ARBA" id="ARBA00022980"/>
    </source>
</evidence>
<evidence type="ECO:0000256" key="5">
    <source>
        <dbReference type="ARBA" id="ARBA00023274"/>
    </source>
</evidence>
<dbReference type="Pfam" id="PF00347">
    <property type="entry name" value="Ribosomal_L6"/>
    <property type="match status" value="2"/>
</dbReference>
<feature type="domain" description="Large ribosomal subunit protein uL6 alpha-beta" evidence="6">
    <location>
        <begin position="91"/>
        <end position="164"/>
    </location>
</feature>
<evidence type="ECO:0000256" key="3">
    <source>
        <dbReference type="ARBA" id="ARBA00022884"/>
    </source>
</evidence>
<dbReference type="InterPro" id="IPR002358">
    <property type="entry name" value="Ribosomal_uL6_CS"/>
</dbReference>
<dbReference type="HAMAP" id="MF_01365_B">
    <property type="entry name" value="Ribosomal_uL6_B"/>
    <property type="match status" value="1"/>
</dbReference>
<evidence type="ECO:0000256" key="2">
    <source>
        <dbReference type="ARBA" id="ARBA00022730"/>
    </source>
</evidence>
<proteinExistence type="inferred from homology"/>
<dbReference type="FunFam" id="3.90.930.12:FF:000002">
    <property type="entry name" value="50S ribosomal protein L6"/>
    <property type="match status" value="1"/>
</dbReference>
<dbReference type="InterPro" id="IPR000702">
    <property type="entry name" value="Ribosomal_uL6-like"/>
</dbReference>
<dbReference type="Gene3D" id="3.90.930.12">
    <property type="entry name" value="Ribosomal protein L6, alpha-beta domain"/>
    <property type="match status" value="2"/>
</dbReference>
<evidence type="ECO:0000256" key="1">
    <source>
        <dbReference type="ARBA" id="ARBA00009356"/>
    </source>
</evidence>
<dbReference type="NCBIfam" id="TIGR03654">
    <property type="entry name" value="L6_bact"/>
    <property type="match status" value="1"/>
</dbReference>
<name>A0A3B1CM68_9ZZZZ</name>
<comment type="similarity">
    <text evidence="1">Belongs to the universal ribosomal protein uL6 family.</text>
</comment>
<dbReference type="PANTHER" id="PTHR11655:SF14">
    <property type="entry name" value="LARGE RIBOSOMAL SUBUNIT PROTEIN UL6M"/>
    <property type="match status" value="1"/>
</dbReference>
<organism evidence="7">
    <name type="scientific">hydrothermal vent metagenome</name>
    <dbReference type="NCBI Taxonomy" id="652676"/>
    <lineage>
        <taxon>unclassified sequences</taxon>
        <taxon>metagenomes</taxon>
        <taxon>ecological metagenomes</taxon>
    </lineage>
</organism>
<keyword evidence="3" id="KW-0694">RNA-binding</keyword>
<dbReference type="GO" id="GO:0002181">
    <property type="term" value="P:cytoplasmic translation"/>
    <property type="evidence" value="ECO:0007669"/>
    <property type="project" value="TreeGrafter"/>
</dbReference>
<dbReference type="GO" id="GO:0019843">
    <property type="term" value="F:rRNA binding"/>
    <property type="evidence" value="ECO:0007669"/>
    <property type="project" value="UniProtKB-KW"/>
</dbReference>
<dbReference type="PROSITE" id="PS00525">
    <property type="entry name" value="RIBOSOMAL_L6_1"/>
    <property type="match status" value="1"/>
</dbReference>
<evidence type="ECO:0000313" key="7">
    <source>
        <dbReference type="EMBL" id="VAX17817.1"/>
    </source>
</evidence>
<dbReference type="SUPFAM" id="SSF56053">
    <property type="entry name" value="Ribosomal protein L6"/>
    <property type="match status" value="2"/>
</dbReference>
<dbReference type="InterPro" id="IPR020040">
    <property type="entry name" value="Ribosomal_uL6_a/b-dom"/>
</dbReference>
<dbReference type="AlphaFoldDB" id="A0A3B1CM68"/>
<dbReference type="PIRSF" id="PIRSF002162">
    <property type="entry name" value="Ribosomal_L6"/>
    <property type="match status" value="1"/>
</dbReference>